<dbReference type="PROSITE" id="PS50005">
    <property type="entry name" value="TPR"/>
    <property type="match status" value="1"/>
</dbReference>
<dbReference type="Proteomes" id="UP001470230">
    <property type="component" value="Unassembled WGS sequence"/>
</dbReference>
<dbReference type="Gene3D" id="1.25.40.10">
    <property type="entry name" value="Tetratricopeptide repeat domain"/>
    <property type="match status" value="6"/>
</dbReference>
<dbReference type="SUPFAM" id="SSF81901">
    <property type="entry name" value="HCP-like"/>
    <property type="match status" value="6"/>
</dbReference>
<dbReference type="SMART" id="SM00671">
    <property type="entry name" value="SEL1"/>
    <property type="match status" value="24"/>
</dbReference>
<accession>A0ABR2HC64</accession>
<evidence type="ECO:0000256" key="3">
    <source>
        <dbReference type="ARBA" id="ARBA00022840"/>
    </source>
</evidence>
<gene>
    <name evidence="9" type="ORF">M9Y10_024504</name>
    <name evidence="8" type="ORF">M9Y10_032060</name>
</gene>
<reference evidence="9 10" key="1">
    <citation type="submission" date="2024-04" db="EMBL/GenBank/DDBJ databases">
        <title>Tritrichomonas musculus Genome.</title>
        <authorList>
            <person name="Alves-Ferreira E."/>
            <person name="Grigg M."/>
            <person name="Lorenzi H."/>
            <person name="Galac M."/>
        </authorList>
    </citation>
    <scope>NUCLEOTIDE SEQUENCE [LARGE SCALE GENOMIC DNA]</scope>
    <source>
        <strain evidence="9 10">EAF2021</strain>
    </source>
</reference>
<dbReference type="InterPro" id="IPR001245">
    <property type="entry name" value="Ser-Thr/Tyr_kinase_cat_dom"/>
</dbReference>
<dbReference type="InterPro" id="IPR011990">
    <property type="entry name" value="TPR-like_helical_dom_sf"/>
</dbReference>
<proteinExistence type="inferred from homology"/>
<evidence type="ECO:0000256" key="2">
    <source>
        <dbReference type="ARBA" id="ARBA00022741"/>
    </source>
</evidence>
<comment type="caution">
    <text evidence="9">The sequence shown here is derived from an EMBL/GenBank/DDBJ whole genome shotgun (WGS) entry which is preliminary data.</text>
</comment>
<keyword evidence="3 6" id="KW-0067">ATP-binding</keyword>
<dbReference type="EMBL" id="JAPFFF010000033">
    <property type="protein sequence ID" value="KAK8844293.1"/>
    <property type="molecule type" value="Genomic_DNA"/>
</dbReference>
<dbReference type="InterPro" id="IPR000719">
    <property type="entry name" value="Prot_kinase_dom"/>
</dbReference>
<keyword evidence="1" id="KW-0723">Serine/threonine-protein kinase</keyword>
<evidence type="ECO:0000313" key="10">
    <source>
        <dbReference type="Proteomes" id="UP001470230"/>
    </source>
</evidence>
<dbReference type="Pfam" id="PF08238">
    <property type="entry name" value="Sel1"/>
    <property type="match status" value="19"/>
</dbReference>
<evidence type="ECO:0000313" key="9">
    <source>
        <dbReference type="EMBL" id="KAK8844293.1"/>
    </source>
</evidence>
<feature type="repeat" description="TPR" evidence="5">
    <location>
        <begin position="459"/>
        <end position="492"/>
    </location>
</feature>
<keyword evidence="1" id="KW-0808">Transferase</keyword>
<sequence length="1437" mass="162829">MTENTGLSISYLSSIDDKTKFDLNDFILLQYLGSGAFGKVYKVKESSTGEIFAAKISILPLNDIPDDMVRDLSQEVNIISKLNHPTVLKFIGYSPINFKKKPKPVIVTEFAPCGSLQDLMKQSDGIINENWTDTRKLIIIYGIASGMSYLHSNNILHRDLKPANILINDFLLPKIADFGLSTIKQEIDPKSKEIKGTPMYISPEIWERAEYTKACDVYAFGIILYEIVTSDTPYEKCNFYEIMSKVIQGQRPEFKKEIPKCYRSLIESCWAQEPISRPSFDDILKLLKNDKEFITESIDKEEYLNYINYIDTYNSTFNSDQNIINVNKLLRKSPLRYDNDDDNDEEPRMKIIEDSMCSEFGLFPFKDFMKLNDKCKQLVLDANNDSDKQFTIAKSLIEGLDYFPFNSQVGIKYLKHSFKSGNIEALIYYCRLLIKGNVVPSNLEKAKKIVQIKLNDQEALSLLLMGKIMKKEGKFDEAKQYFLKSIDLENSEAMLEYGKMLYKGIGSEPDINGIDYYEKAAEKSNLKAFYKLGVLIKDGKIIIDDVKKYVTFIEVAANQGYPDALLYYSKMIEEGVDVPYDVDNAFYCKRVSAFLGSIEGMYQYALHCFRFKYKPVSFEEAKRFFKKVSDKGRADAMFKYALLLLETKEKSNIKKAIDLIRYSAFCGNTDAMFDYGTRLLKGYDIPIDEEEGLKYLKKAADCGNTFAMCMYGVSLLHRNKNPEDKEEAKKYFKSAADEGDPYGLQLYGNFLLDHNNSEDSSPINEEGAKYIKMAALKGNIDAISKYAILLLDGIGVPANKEKAIFYFKHGVTKGSKEIMHLYGKLLIDGTKVPMNKEEGVRLIKMAADKGNYQAMNDYAMMLSSGQYVPMNKEEGARYMKMAADHNYLPSISNYVYMLANGIGIPANKELALRYVKIAINKGSASAMQIYGTMLDDGVGVPVNKKEAAKYYKMAYEKGDEGGMFSYAKLLYKGEGVPANKEEAIKLFKIAIEKHNSVNAMLIYGCLLVNEDDPEKKKEGLKYVKQAADLGYLEAVHVYAKLLNENNENQEEIAKLYQEGSDRNDPESLYNYGGMLYNGKGVEVDKKKAFLFFQRAAELGHLDSLNNCALMLLQGDEIEQNKEEGIKLLKIAVDKGLRKAITNYGILLTKGDIIEQNKEEGLKLVKIAAEKGDPSAMLFYAINKKEEDKEEATKFMKMSADNDNTDAMLEYANILLTNKNKNDADIDEALQYLKKAAEKGHLLSIDYLATIIERGIFSPADKKEYVKYKKMAADHGDVESMLVYGSIMMNGIEGISINYEEGLKYLKMSADNGHVIGMNNYAFMMENGVGTTVNIDEACRYYKMAIENGSYDAMYSYGIMLLMGKSVPLNMEEGFKYIKAAAENGNDFALFYYGQMHERGICVEVDKEKAKIYYKMSADKGFDRAKNALLRLIQESNE</sequence>
<protein>
    <recommendedName>
        <fullName evidence="7">Protein kinase domain-containing protein</fullName>
    </recommendedName>
</protein>
<dbReference type="InterPro" id="IPR011009">
    <property type="entry name" value="Kinase-like_dom_sf"/>
</dbReference>
<evidence type="ECO:0000256" key="4">
    <source>
        <dbReference type="ARBA" id="ARBA00038101"/>
    </source>
</evidence>
<evidence type="ECO:0000256" key="1">
    <source>
        <dbReference type="ARBA" id="ARBA00022527"/>
    </source>
</evidence>
<evidence type="ECO:0000256" key="6">
    <source>
        <dbReference type="PROSITE-ProRule" id="PRU10141"/>
    </source>
</evidence>
<dbReference type="PANTHER" id="PTHR11102">
    <property type="entry name" value="SEL-1-LIKE PROTEIN"/>
    <property type="match status" value="1"/>
</dbReference>
<dbReference type="CDD" id="cd13999">
    <property type="entry name" value="STKc_MAP3K-like"/>
    <property type="match status" value="1"/>
</dbReference>
<dbReference type="InterPro" id="IPR017441">
    <property type="entry name" value="Protein_kinase_ATP_BS"/>
</dbReference>
<dbReference type="Pfam" id="PF07714">
    <property type="entry name" value="PK_Tyr_Ser-Thr"/>
    <property type="match status" value="1"/>
</dbReference>
<dbReference type="InterPro" id="IPR006597">
    <property type="entry name" value="Sel1-like"/>
</dbReference>
<dbReference type="Gene3D" id="1.10.510.10">
    <property type="entry name" value="Transferase(Phosphotransferase) domain 1"/>
    <property type="match status" value="1"/>
</dbReference>
<dbReference type="SMART" id="SM00220">
    <property type="entry name" value="S_TKc"/>
    <property type="match status" value="1"/>
</dbReference>
<dbReference type="SUPFAM" id="SSF56112">
    <property type="entry name" value="Protein kinase-like (PK-like)"/>
    <property type="match status" value="1"/>
</dbReference>
<dbReference type="InterPro" id="IPR019734">
    <property type="entry name" value="TPR_rpt"/>
</dbReference>
<name>A0ABR2HC64_9EUKA</name>
<dbReference type="PROSITE" id="PS50011">
    <property type="entry name" value="PROTEIN_KINASE_DOM"/>
    <property type="match status" value="1"/>
</dbReference>
<keyword evidence="10" id="KW-1185">Reference proteome</keyword>
<evidence type="ECO:0000313" key="8">
    <source>
        <dbReference type="EMBL" id="KAK8834275.1"/>
    </source>
</evidence>
<dbReference type="InterPro" id="IPR008271">
    <property type="entry name" value="Ser/Thr_kinase_AS"/>
</dbReference>
<dbReference type="InterPro" id="IPR050767">
    <property type="entry name" value="Sel1_AlgK"/>
</dbReference>
<dbReference type="PROSITE" id="PS00107">
    <property type="entry name" value="PROTEIN_KINASE_ATP"/>
    <property type="match status" value="1"/>
</dbReference>
<keyword evidence="1" id="KW-0418">Kinase</keyword>
<dbReference type="PROSITE" id="PS00108">
    <property type="entry name" value="PROTEIN_KINASE_ST"/>
    <property type="match status" value="1"/>
</dbReference>
<dbReference type="PANTHER" id="PTHR11102:SF160">
    <property type="entry name" value="ERAD-ASSOCIATED E3 UBIQUITIN-PROTEIN LIGASE COMPONENT HRD3"/>
    <property type="match status" value="1"/>
</dbReference>
<keyword evidence="5" id="KW-0802">TPR repeat</keyword>
<keyword evidence="2 6" id="KW-0547">Nucleotide-binding</keyword>
<feature type="domain" description="Protein kinase" evidence="7">
    <location>
        <begin position="26"/>
        <end position="294"/>
    </location>
</feature>
<evidence type="ECO:0000259" key="7">
    <source>
        <dbReference type="PROSITE" id="PS50011"/>
    </source>
</evidence>
<dbReference type="EMBL" id="JAPFFF010000442">
    <property type="protein sequence ID" value="KAK8834275.1"/>
    <property type="molecule type" value="Genomic_DNA"/>
</dbReference>
<dbReference type="PRINTS" id="PR00109">
    <property type="entry name" value="TYRKINASE"/>
</dbReference>
<organism evidence="9 10">
    <name type="scientific">Tritrichomonas musculus</name>
    <dbReference type="NCBI Taxonomy" id="1915356"/>
    <lineage>
        <taxon>Eukaryota</taxon>
        <taxon>Metamonada</taxon>
        <taxon>Parabasalia</taxon>
        <taxon>Tritrichomonadida</taxon>
        <taxon>Tritrichomonadidae</taxon>
        <taxon>Tritrichomonas</taxon>
    </lineage>
</organism>
<feature type="binding site" evidence="6">
    <location>
        <position position="55"/>
    </location>
    <ligand>
        <name>ATP</name>
        <dbReference type="ChEBI" id="CHEBI:30616"/>
    </ligand>
</feature>
<comment type="similarity">
    <text evidence="4">Belongs to the sel-1 family.</text>
</comment>
<evidence type="ECO:0000256" key="5">
    <source>
        <dbReference type="PROSITE-ProRule" id="PRU00339"/>
    </source>
</evidence>